<dbReference type="SUPFAM" id="SSF46626">
    <property type="entry name" value="Cytochrome c"/>
    <property type="match status" value="1"/>
</dbReference>
<dbReference type="AlphaFoldDB" id="A0A1I3JZ09"/>
<dbReference type="EMBL" id="FOQD01000011">
    <property type="protein sequence ID" value="SFI65298.1"/>
    <property type="molecule type" value="Genomic_DNA"/>
</dbReference>
<accession>A0A1I3JZ09</accession>
<dbReference type="PANTHER" id="PTHR33546">
    <property type="entry name" value="LARGE, MULTIFUNCTIONAL SECRETED PROTEIN-RELATED"/>
    <property type="match status" value="1"/>
</dbReference>
<dbReference type="PANTHER" id="PTHR33546:SF1">
    <property type="entry name" value="LARGE, MULTIFUNCTIONAL SECRETED PROTEIN"/>
    <property type="match status" value="1"/>
</dbReference>
<reference evidence="8" key="1">
    <citation type="submission" date="2016-10" db="EMBL/GenBank/DDBJ databases">
        <authorList>
            <person name="Varghese N."/>
            <person name="Submissions S."/>
        </authorList>
    </citation>
    <scope>NUCLEOTIDE SEQUENCE [LARGE SCALE GENOMIC DNA]</scope>
    <source>
        <strain evidence="8">DSM 26348</strain>
    </source>
</reference>
<protein>
    <submittedName>
        <fullName evidence="7">Putative heme-binding domain-containing protein</fullName>
    </submittedName>
</protein>
<evidence type="ECO:0000313" key="8">
    <source>
        <dbReference type="Proteomes" id="UP000199518"/>
    </source>
</evidence>
<organism evidence="7 8">
    <name type="scientific">Planctomicrobium piriforme</name>
    <dbReference type="NCBI Taxonomy" id="1576369"/>
    <lineage>
        <taxon>Bacteria</taxon>
        <taxon>Pseudomonadati</taxon>
        <taxon>Planctomycetota</taxon>
        <taxon>Planctomycetia</taxon>
        <taxon>Planctomycetales</taxon>
        <taxon>Planctomycetaceae</taxon>
        <taxon>Planctomicrobium</taxon>
    </lineage>
</organism>
<keyword evidence="2 4" id="KW-0479">Metal-binding</keyword>
<gene>
    <name evidence="7" type="ORF">SAMN05421753_11159</name>
</gene>
<dbReference type="Proteomes" id="UP000199518">
    <property type="component" value="Unassembled WGS sequence"/>
</dbReference>
<dbReference type="PROSITE" id="PS51007">
    <property type="entry name" value="CYTC"/>
    <property type="match status" value="1"/>
</dbReference>
<evidence type="ECO:0000259" key="6">
    <source>
        <dbReference type="PROSITE" id="PS51007"/>
    </source>
</evidence>
<dbReference type="InterPro" id="IPR036909">
    <property type="entry name" value="Cyt_c-like_dom_sf"/>
</dbReference>
<dbReference type="RefSeq" id="WP_175517518.1">
    <property type="nucleotide sequence ID" value="NZ_FOQD01000011.1"/>
</dbReference>
<dbReference type="GO" id="GO:0046872">
    <property type="term" value="F:metal ion binding"/>
    <property type="evidence" value="ECO:0007669"/>
    <property type="project" value="UniProtKB-KW"/>
</dbReference>
<evidence type="ECO:0000256" key="1">
    <source>
        <dbReference type="ARBA" id="ARBA00022617"/>
    </source>
</evidence>
<name>A0A1I3JZ09_9PLAN</name>
<evidence type="ECO:0000313" key="7">
    <source>
        <dbReference type="EMBL" id="SFI65298.1"/>
    </source>
</evidence>
<keyword evidence="8" id="KW-1185">Reference proteome</keyword>
<evidence type="ECO:0000256" key="4">
    <source>
        <dbReference type="PROSITE-ProRule" id="PRU00433"/>
    </source>
</evidence>
<dbReference type="InterPro" id="IPR009056">
    <property type="entry name" value="Cyt_c-like_dom"/>
</dbReference>
<keyword evidence="1 4" id="KW-0349">Heme</keyword>
<dbReference type="NCBIfam" id="TIGR02603">
    <property type="entry name" value="CxxCH_TIGR02603"/>
    <property type="match status" value="1"/>
</dbReference>
<keyword evidence="5" id="KW-0732">Signal</keyword>
<dbReference type="GO" id="GO:0020037">
    <property type="term" value="F:heme binding"/>
    <property type="evidence" value="ECO:0007669"/>
    <property type="project" value="InterPro"/>
</dbReference>
<evidence type="ECO:0000256" key="3">
    <source>
        <dbReference type="ARBA" id="ARBA00023004"/>
    </source>
</evidence>
<dbReference type="GO" id="GO:0009055">
    <property type="term" value="F:electron transfer activity"/>
    <property type="evidence" value="ECO:0007669"/>
    <property type="project" value="InterPro"/>
</dbReference>
<dbReference type="InterPro" id="IPR013427">
    <property type="entry name" value="Haem-bd_dom_put"/>
</dbReference>
<proteinExistence type="predicted"/>
<evidence type="ECO:0000256" key="5">
    <source>
        <dbReference type="SAM" id="SignalP"/>
    </source>
</evidence>
<keyword evidence="3 4" id="KW-0408">Iron</keyword>
<dbReference type="STRING" id="1576369.SAMN05421753_11159"/>
<feature type="signal peptide" evidence="5">
    <location>
        <begin position="1"/>
        <end position="22"/>
    </location>
</feature>
<dbReference type="Gene3D" id="1.10.760.10">
    <property type="entry name" value="Cytochrome c-like domain"/>
    <property type="match status" value="1"/>
</dbReference>
<feature type="domain" description="Cytochrome c" evidence="6">
    <location>
        <begin position="295"/>
        <end position="431"/>
    </location>
</feature>
<feature type="chain" id="PRO_5011606807" evidence="5">
    <location>
        <begin position="23"/>
        <end position="586"/>
    </location>
</feature>
<evidence type="ECO:0000256" key="2">
    <source>
        <dbReference type="ARBA" id="ARBA00022723"/>
    </source>
</evidence>
<sequence>MRYSVFIALAFASLFFVPCVNAAEQPSPAAAMRKLLESGRVPEQRLPTIVKMICERGNADDLNLILAQMLKENGWSDELRADALDWLAIAAVQRKVQPDGDTSGLTTLLKSKNLLIQKRAVTLAGLWKVASAETALAELAQDPKLPAALRRQSLQAIASLDREKATKLLTTLAASGKSFELRAMGAGVLASLNASDAATAAAKILQDAGPHDQPGPMLDAFLEQKDGSAALAAALKSNPPAKDVAKLLLRHIYSVGRTDAGLNQVLSEQAGINQSAPPPTKEEVAVMVADAAKSGDPVRGEAVFRRADLSCLNCHSVSKGGGQIGPDLSAIGSSSPVEYLVASILDPDQAIKEAYTTKVIATVDGKVLQGIIESRTADSLVLKDATGKQISVPLADIDEEIEGKSLMPKGLVNFMTHAEFLDLTAFLSELGKPGEYGIRSTQRMQRYRVLLQAPESLLQQVPTLTNYEDLVLESENWVAAYARVNGQLPLAELATKTGSPVVYLKGEIACSEAGPVTIQLKSTAGTTVWLDSQELGSAPQFNVELTPGVHAVIVRVDTTQQPDATLQIEVVRPAGSSAQFVVVDGQ</sequence>